<evidence type="ECO:0000313" key="3">
    <source>
        <dbReference type="Proteomes" id="UP000186132"/>
    </source>
</evidence>
<reference evidence="2 3" key="1">
    <citation type="submission" date="2016-11" db="EMBL/GenBank/DDBJ databases">
        <authorList>
            <person name="Jaros S."/>
            <person name="Januszkiewicz K."/>
            <person name="Wedrychowicz H."/>
        </authorList>
    </citation>
    <scope>NUCLEOTIDE SEQUENCE [LARGE SCALE GENOMIC DNA]</scope>
    <source>
        <strain evidence="2 3">DSM 45627</strain>
    </source>
</reference>
<dbReference type="Gene3D" id="3.30.530.20">
    <property type="match status" value="1"/>
</dbReference>
<dbReference type="EMBL" id="FQVU01000003">
    <property type="protein sequence ID" value="SHG74420.1"/>
    <property type="molecule type" value="Genomic_DNA"/>
</dbReference>
<dbReference type="RefSeq" id="WP_073390788.1">
    <property type="nucleotide sequence ID" value="NZ_FQVU01000003.1"/>
</dbReference>
<dbReference type="Proteomes" id="UP000186132">
    <property type="component" value="Unassembled WGS sequence"/>
</dbReference>
<dbReference type="OrthoDB" id="4618973at2"/>
<gene>
    <name evidence="2" type="ORF">SAMN05443575_2677</name>
</gene>
<dbReference type="AlphaFoldDB" id="A0A1M5MAW0"/>
<dbReference type="SUPFAM" id="SSF55961">
    <property type="entry name" value="Bet v1-like"/>
    <property type="match status" value="1"/>
</dbReference>
<name>A0A1M5MAW0_9ACTN</name>
<accession>A0A1M5MAW0</accession>
<feature type="compositionally biased region" description="Low complexity" evidence="1">
    <location>
        <begin position="172"/>
        <end position="184"/>
    </location>
</feature>
<dbReference type="CDD" id="cd07812">
    <property type="entry name" value="SRPBCC"/>
    <property type="match status" value="1"/>
</dbReference>
<dbReference type="Pfam" id="PF10604">
    <property type="entry name" value="Polyketide_cyc2"/>
    <property type="match status" value="1"/>
</dbReference>
<dbReference type="InterPro" id="IPR019587">
    <property type="entry name" value="Polyketide_cyclase/dehydratase"/>
</dbReference>
<keyword evidence="3" id="KW-1185">Reference proteome</keyword>
<dbReference type="STRING" id="1206085.SAMN05443575_2677"/>
<proteinExistence type="predicted"/>
<protein>
    <submittedName>
        <fullName evidence="2">Polyketide cyclase / dehydrase and lipid transport</fullName>
    </submittedName>
</protein>
<evidence type="ECO:0000313" key="2">
    <source>
        <dbReference type="EMBL" id="SHG74420.1"/>
    </source>
</evidence>
<evidence type="ECO:0000256" key="1">
    <source>
        <dbReference type="SAM" id="MobiDB-lite"/>
    </source>
</evidence>
<dbReference type="InterPro" id="IPR023393">
    <property type="entry name" value="START-like_dom_sf"/>
</dbReference>
<sequence length="184" mass="19603">MSTPSGPSGELPRTHEDSIVVAAAPDAVYALVSDVTRTGEWSPVCVGCEWDDGATGRVGDWFTGHNRTPEREWSTRSQVVAAEPGRAFGWAVGEGWVVWRYALEPVAGGTRLTESWEFPSAGIARFHELYGERADAQIADRTQHALRGIPATLAAIKAIAEREAGAAGGADPGPRGTRAAPRPR</sequence>
<organism evidence="2 3">
    <name type="scientific">Jatrophihabitans endophyticus</name>
    <dbReference type="NCBI Taxonomy" id="1206085"/>
    <lineage>
        <taxon>Bacteria</taxon>
        <taxon>Bacillati</taxon>
        <taxon>Actinomycetota</taxon>
        <taxon>Actinomycetes</taxon>
        <taxon>Jatrophihabitantales</taxon>
        <taxon>Jatrophihabitantaceae</taxon>
        <taxon>Jatrophihabitans</taxon>
    </lineage>
</organism>
<feature type="region of interest" description="Disordered" evidence="1">
    <location>
        <begin position="163"/>
        <end position="184"/>
    </location>
</feature>